<dbReference type="PROSITE" id="PS50949">
    <property type="entry name" value="HTH_GNTR"/>
    <property type="match status" value="1"/>
</dbReference>
<dbReference type="SUPFAM" id="SSF46785">
    <property type="entry name" value="Winged helix' DNA-binding domain"/>
    <property type="match status" value="1"/>
</dbReference>
<dbReference type="InterPro" id="IPR000524">
    <property type="entry name" value="Tscrpt_reg_HTH_GntR"/>
</dbReference>
<reference evidence="5" key="2">
    <citation type="journal article" date="2022" name="BMC Genomics">
        <title>Comparative genome analysis of mycobacteria focusing on tRNA and non-coding RNA.</title>
        <authorList>
            <person name="Behra P.R.K."/>
            <person name="Pettersson B.M.F."/>
            <person name="Ramesh M."/>
            <person name="Das S."/>
            <person name="Dasgupta S."/>
            <person name="Kirsebom L.A."/>
        </authorList>
    </citation>
    <scope>NUCLEOTIDE SEQUENCE</scope>
    <source>
        <strain evidence="5">DSM 44838</strain>
    </source>
</reference>
<proteinExistence type="predicted"/>
<comment type="caution">
    <text evidence="5">The sequence shown here is derived from an EMBL/GenBank/DDBJ whole genome shotgun (WGS) entry which is preliminary data.</text>
</comment>
<dbReference type="CDD" id="cd07377">
    <property type="entry name" value="WHTH_GntR"/>
    <property type="match status" value="1"/>
</dbReference>
<dbReference type="InterPro" id="IPR011711">
    <property type="entry name" value="GntR_C"/>
</dbReference>
<dbReference type="InterPro" id="IPR036390">
    <property type="entry name" value="WH_DNA-bd_sf"/>
</dbReference>
<organism evidence="5 6">
    <name type="scientific">Mycobacterium yunnanensis</name>
    <dbReference type="NCBI Taxonomy" id="368477"/>
    <lineage>
        <taxon>Bacteria</taxon>
        <taxon>Bacillati</taxon>
        <taxon>Actinomycetota</taxon>
        <taxon>Actinomycetes</taxon>
        <taxon>Mycobacteriales</taxon>
        <taxon>Mycobacteriaceae</taxon>
        <taxon>Mycobacterium</taxon>
    </lineage>
</organism>
<dbReference type="InterPro" id="IPR036388">
    <property type="entry name" value="WH-like_DNA-bd_sf"/>
</dbReference>
<dbReference type="SUPFAM" id="SSF48008">
    <property type="entry name" value="GntR ligand-binding domain-like"/>
    <property type="match status" value="1"/>
</dbReference>
<dbReference type="SMART" id="SM00345">
    <property type="entry name" value="HTH_GNTR"/>
    <property type="match status" value="1"/>
</dbReference>
<dbReference type="PANTHER" id="PTHR43537">
    <property type="entry name" value="TRANSCRIPTIONAL REGULATOR, GNTR FAMILY"/>
    <property type="match status" value="1"/>
</dbReference>
<name>A0A9X2YZI0_9MYCO</name>
<dbReference type="AlphaFoldDB" id="A0A9X2YZI0"/>
<dbReference type="PRINTS" id="PR00035">
    <property type="entry name" value="HTHGNTR"/>
</dbReference>
<dbReference type="Proteomes" id="UP001141629">
    <property type="component" value="Unassembled WGS sequence"/>
</dbReference>
<evidence type="ECO:0000259" key="4">
    <source>
        <dbReference type="PROSITE" id="PS50949"/>
    </source>
</evidence>
<keyword evidence="3" id="KW-0804">Transcription</keyword>
<keyword evidence="2" id="KW-0238">DNA-binding</keyword>
<dbReference type="Gene3D" id="1.10.10.10">
    <property type="entry name" value="Winged helix-like DNA-binding domain superfamily/Winged helix DNA-binding domain"/>
    <property type="match status" value="1"/>
</dbReference>
<evidence type="ECO:0000313" key="5">
    <source>
        <dbReference type="EMBL" id="MCV7420264.1"/>
    </source>
</evidence>
<keyword evidence="1" id="KW-0805">Transcription regulation</keyword>
<dbReference type="SMART" id="SM00895">
    <property type="entry name" value="FCD"/>
    <property type="match status" value="1"/>
</dbReference>
<sequence length="219" mass="23855">MPVPRQSASPQRRLLRDDAFTAIRAAIVDGTLQPEERLVDAELSEWLGVSRTPIREALARLDAAGLVRTRPGQYTIVSPLDTRAMTDAQGVAAAMHELAVRDAVPHMGPEHIAAMRSANERFDAALHDADVDAAIASDDAFHDVAVQLCANQAVRAVLDQYSPLLRRMERARFASSIGRDSVAQHTRMVDLAEAGNAEGAAREARLNWLALTWDSTRGD</sequence>
<dbReference type="GO" id="GO:0003700">
    <property type="term" value="F:DNA-binding transcription factor activity"/>
    <property type="evidence" value="ECO:0007669"/>
    <property type="project" value="InterPro"/>
</dbReference>
<evidence type="ECO:0000256" key="2">
    <source>
        <dbReference type="ARBA" id="ARBA00023125"/>
    </source>
</evidence>
<evidence type="ECO:0000313" key="6">
    <source>
        <dbReference type="Proteomes" id="UP001141629"/>
    </source>
</evidence>
<feature type="domain" description="HTH gntR-type" evidence="4">
    <location>
        <begin position="13"/>
        <end position="80"/>
    </location>
</feature>
<dbReference type="PANTHER" id="PTHR43537:SF24">
    <property type="entry name" value="GLUCONATE OPERON TRANSCRIPTIONAL REPRESSOR"/>
    <property type="match status" value="1"/>
</dbReference>
<dbReference type="RefSeq" id="WP_263995039.1">
    <property type="nucleotide sequence ID" value="NZ_JACKVK010000004.1"/>
</dbReference>
<protein>
    <submittedName>
        <fullName evidence="5">GntR family transcriptional regulator</fullName>
    </submittedName>
</protein>
<dbReference type="Gene3D" id="1.20.120.530">
    <property type="entry name" value="GntR ligand-binding domain-like"/>
    <property type="match status" value="1"/>
</dbReference>
<accession>A0A9X2YZI0</accession>
<reference evidence="5" key="1">
    <citation type="submission" date="2020-07" db="EMBL/GenBank/DDBJ databases">
        <authorList>
            <person name="Pettersson B.M.F."/>
            <person name="Behra P.R.K."/>
            <person name="Ramesh M."/>
            <person name="Das S."/>
            <person name="Dasgupta S."/>
            <person name="Kirsebom L.A."/>
        </authorList>
    </citation>
    <scope>NUCLEOTIDE SEQUENCE</scope>
    <source>
        <strain evidence="5">DSM 44838</strain>
    </source>
</reference>
<dbReference type="EMBL" id="JACKVK010000004">
    <property type="protein sequence ID" value="MCV7420264.1"/>
    <property type="molecule type" value="Genomic_DNA"/>
</dbReference>
<dbReference type="Pfam" id="PF07729">
    <property type="entry name" value="FCD"/>
    <property type="match status" value="1"/>
</dbReference>
<keyword evidence="6" id="KW-1185">Reference proteome</keyword>
<dbReference type="Pfam" id="PF00392">
    <property type="entry name" value="GntR"/>
    <property type="match status" value="1"/>
</dbReference>
<evidence type="ECO:0000256" key="3">
    <source>
        <dbReference type="ARBA" id="ARBA00023163"/>
    </source>
</evidence>
<dbReference type="GO" id="GO:0003677">
    <property type="term" value="F:DNA binding"/>
    <property type="evidence" value="ECO:0007669"/>
    <property type="project" value="UniProtKB-KW"/>
</dbReference>
<gene>
    <name evidence="5" type="ORF">H7K45_06910</name>
</gene>
<dbReference type="InterPro" id="IPR008920">
    <property type="entry name" value="TF_FadR/GntR_C"/>
</dbReference>
<evidence type="ECO:0000256" key="1">
    <source>
        <dbReference type="ARBA" id="ARBA00023015"/>
    </source>
</evidence>